<proteinExistence type="predicted"/>
<dbReference type="Proteomes" id="UP000559626">
    <property type="component" value="Unassembled WGS sequence"/>
</dbReference>
<accession>A0A7Y0AD53</accession>
<organism evidence="1 2">
    <name type="scientific">Hymenobacter polaris</name>
    <dbReference type="NCBI Taxonomy" id="2682546"/>
    <lineage>
        <taxon>Bacteria</taxon>
        <taxon>Pseudomonadati</taxon>
        <taxon>Bacteroidota</taxon>
        <taxon>Cytophagia</taxon>
        <taxon>Cytophagales</taxon>
        <taxon>Hymenobacteraceae</taxon>
        <taxon>Hymenobacter</taxon>
    </lineage>
</organism>
<comment type="caution">
    <text evidence="1">The sequence shown here is derived from an EMBL/GenBank/DDBJ whole genome shotgun (WGS) entry which is preliminary data.</text>
</comment>
<name>A0A7Y0AD53_9BACT</name>
<dbReference type="RefSeq" id="WP_169530392.1">
    <property type="nucleotide sequence ID" value="NZ_JABBGH010000001.1"/>
</dbReference>
<protein>
    <submittedName>
        <fullName evidence="1">Uncharacterized protein</fullName>
    </submittedName>
</protein>
<evidence type="ECO:0000313" key="1">
    <source>
        <dbReference type="EMBL" id="NML65139.1"/>
    </source>
</evidence>
<evidence type="ECO:0000313" key="2">
    <source>
        <dbReference type="Proteomes" id="UP000559626"/>
    </source>
</evidence>
<gene>
    <name evidence="1" type="ORF">HHL22_07960</name>
</gene>
<sequence length="101" mass="10610">MLATFAHGAGHVPKVISSILVGESGEQLSAKGICRTAACRPGTRAAGIAGKLLFFHYPAQQYAKAKSLMLPSPLANAYLHVTLAILVPTRSIPISKQLLSN</sequence>
<reference evidence="1 2" key="1">
    <citation type="submission" date="2020-04" db="EMBL/GenBank/DDBJ databases">
        <title>Hymenobacter polaris sp. nov., isolated from Arctic soil.</title>
        <authorList>
            <person name="Dahal R.H."/>
        </authorList>
    </citation>
    <scope>NUCLEOTIDE SEQUENCE [LARGE SCALE GENOMIC DNA]</scope>
    <source>
        <strain evidence="1 2">RP-2-7</strain>
    </source>
</reference>
<dbReference type="AlphaFoldDB" id="A0A7Y0AD53"/>
<keyword evidence="2" id="KW-1185">Reference proteome</keyword>
<dbReference type="EMBL" id="JABBGH010000001">
    <property type="protein sequence ID" value="NML65139.1"/>
    <property type="molecule type" value="Genomic_DNA"/>
</dbReference>